<protein>
    <submittedName>
        <fullName evidence="3">CAAX amino terminal protease family protein</fullName>
    </submittedName>
</protein>
<feature type="transmembrane region" description="Helical" evidence="1">
    <location>
        <begin position="23"/>
        <end position="44"/>
    </location>
</feature>
<dbReference type="HOGENOM" id="CLU_051806_1_1_9"/>
<dbReference type="AlphaFoldDB" id="C4Z8E0"/>
<dbReference type="KEGG" id="ere:EUBREC_3039"/>
<keyword evidence="1" id="KW-0812">Transmembrane</keyword>
<feature type="transmembrane region" description="Helical" evidence="1">
    <location>
        <begin position="142"/>
        <end position="160"/>
    </location>
</feature>
<organism evidence="3 4">
    <name type="scientific">Agathobacter rectalis (strain ATCC 33656 / DSM 3377 / JCM 17463 / KCTC 5835 / VPI 0990)</name>
    <name type="common">Eubacterium rectale</name>
    <dbReference type="NCBI Taxonomy" id="515619"/>
    <lineage>
        <taxon>Bacteria</taxon>
        <taxon>Bacillati</taxon>
        <taxon>Bacillota</taxon>
        <taxon>Clostridia</taxon>
        <taxon>Lachnospirales</taxon>
        <taxon>Lachnospiraceae</taxon>
        <taxon>Agathobacter</taxon>
    </lineage>
</organism>
<dbReference type="PANTHER" id="PTHR39430">
    <property type="entry name" value="MEMBRANE-ASSOCIATED PROTEASE-RELATED"/>
    <property type="match status" value="1"/>
</dbReference>
<dbReference type="Proteomes" id="UP000001477">
    <property type="component" value="Chromosome"/>
</dbReference>
<feature type="transmembrane region" description="Helical" evidence="1">
    <location>
        <begin position="104"/>
        <end position="130"/>
    </location>
</feature>
<reference evidence="3 4" key="1">
    <citation type="journal article" date="2009" name="Proc. Natl. Acad. Sci. U.S.A.">
        <title>Characterizing a model human gut microbiota composed of members of its two dominant bacterial phyla.</title>
        <authorList>
            <person name="Mahowald M.A."/>
            <person name="Rey F.E."/>
            <person name="Seedorf H."/>
            <person name="Turnbaugh P.J."/>
            <person name="Fulton R.S."/>
            <person name="Wollam A."/>
            <person name="Shah N."/>
            <person name="Wang C."/>
            <person name="Magrini V."/>
            <person name="Wilson R.K."/>
            <person name="Cantarel B.L."/>
            <person name="Coutinho P.M."/>
            <person name="Henrissat B."/>
            <person name="Crock L.W."/>
            <person name="Russell A."/>
            <person name="Verberkmoes N.C."/>
            <person name="Hettich R.L."/>
            <person name="Gordon J.I."/>
        </authorList>
    </citation>
    <scope>NUCLEOTIDE SEQUENCE [LARGE SCALE GENOMIC DNA]</scope>
    <source>
        <strain evidence="4">ATCC 33656 / DSM 3377 / JCM 17463 / KCTC 5835 / LMG 30912 / VPI 0990</strain>
    </source>
</reference>
<keyword evidence="3" id="KW-0645">Protease</keyword>
<dbReference type="GeneID" id="86989727"/>
<dbReference type="InterPro" id="IPR003675">
    <property type="entry name" value="Rce1/LyrA-like_dom"/>
</dbReference>
<feature type="transmembrane region" description="Helical" evidence="1">
    <location>
        <begin position="64"/>
        <end position="83"/>
    </location>
</feature>
<evidence type="ECO:0000259" key="2">
    <source>
        <dbReference type="Pfam" id="PF02517"/>
    </source>
</evidence>
<dbReference type="PANTHER" id="PTHR39430:SF1">
    <property type="entry name" value="PROTEASE"/>
    <property type="match status" value="1"/>
</dbReference>
<dbReference type="EMBL" id="CP001107">
    <property type="protein sequence ID" value="ACR76767.1"/>
    <property type="molecule type" value="Genomic_DNA"/>
</dbReference>
<dbReference type="GO" id="GO:0080120">
    <property type="term" value="P:CAAX-box protein maturation"/>
    <property type="evidence" value="ECO:0007669"/>
    <property type="project" value="UniProtKB-ARBA"/>
</dbReference>
<keyword evidence="3" id="KW-0378">Hydrolase</keyword>
<dbReference type="STRING" id="515619.EUBREC_3039"/>
<dbReference type="RefSeq" id="WP_012743794.1">
    <property type="nucleotide sequence ID" value="NC_012781.1"/>
</dbReference>
<evidence type="ECO:0000313" key="4">
    <source>
        <dbReference type="Proteomes" id="UP000001477"/>
    </source>
</evidence>
<feature type="transmembrane region" description="Helical" evidence="1">
    <location>
        <begin position="172"/>
        <end position="191"/>
    </location>
</feature>
<accession>C4Z8E0</accession>
<name>C4Z8E0_AGARV</name>
<proteinExistence type="predicted"/>
<evidence type="ECO:0000313" key="3">
    <source>
        <dbReference type="EMBL" id="ACR76767.1"/>
    </source>
</evidence>
<dbReference type="GO" id="GO:0004175">
    <property type="term" value="F:endopeptidase activity"/>
    <property type="evidence" value="ECO:0007669"/>
    <property type="project" value="UniProtKB-ARBA"/>
</dbReference>
<feature type="transmembrane region" description="Helical" evidence="1">
    <location>
        <begin position="273"/>
        <end position="292"/>
    </location>
</feature>
<sequence length="296" mass="33256">MLYKQENITLVDEVRKTGRGNRVWIEILKFLAVLTPINLIMVFAGEAIKAALFQKSVINEEISMIIQLYECALGIGLVVLYCCCIEKRTFMSMGFMKRHVCKQYIKGACVGAMLISALVWMGVLFNTFIFNGFNVNLDKKSIFLFLGGFLLQGFYEELVFRGFFMISIIRKNTIFVAVMVNSILFGLTHGFNNGFQVLALLNLILFGIFESIYLLKTGNIWGISAIHSMWNFIQGNIYGFNVSGMAQSQSIFIFKISNCEIFSGGTFGLEGSLLTTIVLLSAINMVILYNTALQLQ</sequence>
<feature type="domain" description="CAAX prenyl protease 2/Lysostaphin resistance protein A-like" evidence="2">
    <location>
        <begin position="141"/>
        <end position="233"/>
    </location>
</feature>
<feature type="transmembrane region" description="Helical" evidence="1">
    <location>
        <begin position="197"/>
        <end position="215"/>
    </location>
</feature>
<keyword evidence="1" id="KW-1133">Transmembrane helix</keyword>
<gene>
    <name evidence="3" type="ordered locus">EUBREC_3039</name>
</gene>
<dbReference type="PaxDb" id="515619-EUBREC_3039"/>
<keyword evidence="1" id="KW-0472">Membrane</keyword>
<evidence type="ECO:0000256" key="1">
    <source>
        <dbReference type="SAM" id="Phobius"/>
    </source>
</evidence>
<dbReference type="GO" id="GO:0006508">
    <property type="term" value="P:proteolysis"/>
    <property type="evidence" value="ECO:0007669"/>
    <property type="project" value="UniProtKB-KW"/>
</dbReference>
<dbReference type="Pfam" id="PF02517">
    <property type="entry name" value="Rce1-like"/>
    <property type="match status" value="1"/>
</dbReference>